<evidence type="ECO:0000256" key="15">
    <source>
        <dbReference type="PROSITE-ProRule" id="PRU01319"/>
    </source>
</evidence>
<evidence type="ECO:0000313" key="18">
    <source>
        <dbReference type="EMBL" id="KXB38780.1"/>
    </source>
</evidence>
<dbReference type="InterPro" id="IPR001352">
    <property type="entry name" value="RNase_HII/HIII"/>
</dbReference>
<evidence type="ECO:0000256" key="14">
    <source>
        <dbReference type="HAMAP-Rule" id="MF_00052"/>
    </source>
</evidence>
<dbReference type="PANTHER" id="PTHR10954:SF18">
    <property type="entry name" value="RIBONUCLEASE HII"/>
    <property type="match status" value="1"/>
</dbReference>
<dbReference type="PROSITE" id="PS51975">
    <property type="entry name" value="RNASE_H_2"/>
    <property type="match status" value="1"/>
</dbReference>
<gene>
    <name evidence="14" type="primary">rnhB</name>
    <name evidence="18" type="ORF">HMPREF1872_01503</name>
</gene>
<dbReference type="GO" id="GO:0005737">
    <property type="term" value="C:cytoplasm"/>
    <property type="evidence" value="ECO:0007669"/>
    <property type="project" value="UniProtKB-SubCell"/>
</dbReference>
<comment type="function">
    <text evidence="3 14 16">Endonuclease that specifically degrades the RNA of RNA-DNA hybrids.</text>
</comment>
<reference evidence="19" key="1">
    <citation type="submission" date="2016-01" db="EMBL/GenBank/DDBJ databases">
        <authorList>
            <person name="Mitreva M."/>
            <person name="Pepin K.H."/>
            <person name="Mihindukulasuriya K.A."/>
            <person name="Fulton R."/>
            <person name="Fronick C."/>
            <person name="O'Laughlin M."/>
            <person name="Miner T."/>
            <person name="Herter B."/>
            <person name="Rosa B.A."/>
            <person name="Cordes M."/>
            <person name="Tomlinson C."/>
            <person name="Wollam A."/>
            <person name="Palsikar V.B."/>
            <person name="Mardis E.R."/>
            <person name="Wilson R.K."/>
        </authorList>
    </citation>
    <scope>NUCLEOTIDE SEQUENCE [LARGE SCALE GENOMIC DNA]</scope>
    <source>
        <strain evidence="19">KA00274</strain>
    </source>
</reference>
<feature type="binding site" evidence="14 15">
    <location>
        <position position="160"/>
    </location>
    <ligand>
        <name>a divalent metal cation</name>
        <dbReference type="ChEBI" id="CHEBI:60240"/>
    </ligand>
</feature>
<dbReference type="GO" id="GO:0006298">
    <property type="term" value="P:mismatch repair"/>
    <property type="evidence" value="ECO:0007669"/>
    <property type="project" value="TreeGrafter"/>
</dbReference>
<dbReference type="AlphaFoldDB" id="A0A133Y6F1"/>
<evidence type="ECO:0000256" key="9">
    <source>
        <dbReference type="ARBA" id="ARBA00022722"/>
    </source>
</evidence>
<evidence type="ECO:0000256" key="4">
    <source>
        <dbReference type="ARBA" id="ARBA00004496"/>
    </source>
</evidence>
<dbReference type="SUPFAM" id="SSF53098">
    <property type="entry name" value="Ribonuclease H-like"/>
    <property type="match status" value="1"/>
</dbReference>
<dbReference type="OrthoDB" id="9803420at2"/>
<dbReference type="InterPro" id="IPR024567">
    <property type="entry name" value="RNase_HII/HIII_dom"/>
</dbReference>
<evidence type="ECO:0000256" key="12">
    <source>
        <dbReference type="ARBA" id="ARBA00022801"/>
    </source>
</evidence>
<accession>A0A133Y6F1</accession>
<keyword evidence="8 14" id="KW-0963">Cytoplasm</keyword>
<name>A0A133Y6F1_9FIRM</name>
<dbReference type="InterPro" id="IPR012337">
    <property type="entry name" value="RNaseH-like_sf"/>
</dbReference>
<dbReference type="GO" id="GO:0043137">
    <property type="term" value="P:DNA replication, removal of RNA primer"/>
    <property type="evidence" value="ECO:0007669"/>
    <property type="project" value="TreeGrafter"/>
</dbReference>
<protein>
    <recommendedName>
        <fullName evidence="7 14">Ribonuclease HII</fullName>
        <shortName evidence="14">RNase HII</shortName>
        <ecNumber evidence="6 14">3.1.26.4</ecNumber>
    </recommendedName>
</protein>
<organism evidence="18 19">
    <name type="scientific">Amygdalobacter nucleatus</name>
    <dbReference type="NCBI Taxonomy" id="3029274"/>
    <lineage>
        <taxon>Bacteria</taxon>
        <taxon>Bacillati</taxon>
        <taxon>Bacillota</taxon>
        <taxon>Clostridia</taxon>
        <taxon>Eubacteriales</taxon>
        <taxon>Oscillospiraceae</taxon>
        <taxon>Amygdalobacter</taxon>
    </lineage>
</organism>
<dbReference type="NCBIfam" id="NF000595">
    <property type="entry name" value="PRK00015.1-3"/>
    <property type="match status" value="1"/>
</dbReference>
<dbReference type="InterPro" id="IPR036397">
    <property type="entry name" value="RNaseH_sf"/>
</dbReference>
<dbReference type="HAMAP" id="MF_00052_B">
    <property type="entry name" value="RNase_HII_B"/>
    <property type="match status" value="1"/>
</dbReference>
<keyword evidence="12 14" id="KW-0378">Hydrolase</keyword>
<evidence type="ECO:0000256" key="2">
    <source>
        <dbReference type="ARBA" id="ARBA00001946"/>
    </source>
</evidence>
<evidence type="ECO:0000256" key="11">
    <source>
        <dbReference type="ARBA" id="ARBA00022759"/>
    </source>
</evidence>
<keyword evidence="13 14" id="KW-0464">Manganese</keyword>
<dbReference type="EMBL" id="LSCV01000046">
    <property type="protein sequence ID" value="KXB38780.1"/>
    <property type="molecule type" value="Genomic_DNA"/>
</dbReference>
<dbReference type="GO" id="GO:0003723">
    <property type="term" value="F:RNA binding"/>
    <property type="evidence" value="ECO:0007669"/>
    <property type="project" value="UniProtKB-UniRule"/>
</dbReference>
<feature type="binding site" evidence="14 15">
    <location>
        <position position="68"/>
    </location>
    <ligand>
        <name>a divalent metal cation</name>
        <dbReference type="ChEBI" id="CHEBI:60240"/>
    </ligand>
</feature>
<keyword evidence="19" id="KW-1185">Reference proteome</keyword>
<dbReference type="STRING" id="1497955.HMPREF1872_01503"/>
<evidence type="ECO:0000256" key="5">
    <source>
        <dbReference type="ARBA" id="ARBA00007383"/>
    </source>
</evidence>
<comment type="similarity">
    <text evidence="5 14 16">Belongs to the RNase HII family.</text>
</comment>
<comment type="cofactor">
    <cofactor evidence="14 15">
        <name>Mn(2+)</name>
        <dbReference type="ChEBI" id="CHEBI:29035"/>
    </cofactor>
    <cofactor evidence="14 15">
        <name>Mg(2+)</name>
        <dbReference type="ChEBI" id="CHEBI:18420"/>
    </cofactor>
    <text evidence="14 15">Manganese or magnesium. Binds 1 divalent metal ion per monomer in the absence of substrate. May bind a second metal ion after substrate binding.</text>
</comment>
<comment type="cofactor">
    <cofactor evidence="2">
        <name>Mg(2+)</name>
        <dbReference type="ChEBI" id="CHEBI:18420"/>
    </cofactor>
</comment>
<dbReference type="GO" id="GO:0004523">
    <property type="term" value="F:RNA-DNA hybrid ribonuclease activity"/>
    <property type="evidence" value="ECO:0007669"/>
    <property type="project" value="UniProtKB-UniRule"/>
</dbReference>
<feature type="binding site" evidence="14 15">
    <location>
        <position position="67"/>
    </location>
    <ligand>
        <name>a divalent metal cation</name>
        <dbReference type="ChEBI" id="CHEBI:60240"/>
    </ligand>
</feature>
<keyword evidence="11 14" id="KW-0255">Endonuclease</keyword>
<sequence>MTDKQPVYDLEAYLDSKPEKAEPVATSNLDYSKLASGLEFMQLAYPDKSQFEQKLYQQGARYIAGVDEVGRGCLAGPLVAACVILPADFRCPLHLNDSKRLSAKQRENLAKQIQDVALAYAIEEASVEEIAEYNILEADKRAMLRALGKLKLKADSLLVDYIDLAYPTKYGCIHPAKGDSLSYSIAAASIIAKVYRDKLMTKLALDYPMYAWDKNKGYGTKEHYQALDTYGSCKWHRALFLRKWQAEKLAK</sequence>
<dbReference type="PANTHER" id="PTHR10954">
    <property type="entry name" value="RIBONUCLEASE H2 SUBUNIT A"/>
    <property type="match status" value="1"/>
</dbReference>
<evidence type="ECO:0000256" key="1">
    <source>
        <dbReference type="ARBA" id="ARBA00000077"/>
    </source>
</evidence>
<evidence type="ECO:0000259" key="17">
    <source>
        <dbReference type="PROSITE" id="PS51975"/>
    </source>
</evidence>
<dbReference type="InterPro" id="IPR022898">
    <property type="entry name" value="RNase_HII"/>
</dbReference>
<dbReference type="EC" id="3.1.26.4" evidence="6 14"/>
<dbReference type="Pfam" id="PF01351">
    <property type="entry name" value="RNase_HII"/>
    <property type="match status" value="1"/>
</dbReference>
<dbReference type="GO" id="GO:0032299">
    <property type="term" value="C:ribonuclease H2 complex"/>
    <property type="evidence" value="ECO:0007669"/>
    <property type="project" value="TreeGrafter"/>
</dbReference>
<dbReference type="RefSeq" id="WP_082714396.1">
    <property type="nucleotide sequence ID" value="NZ_CP118869.1"/>
</dbReference>
<dbReference type="GO" id="GO:0030145">
    <property type="term" value="F:manganese ion binding"/>
    <property type="evidence" value="ECO:0007669"/>
    <property type="project" value="UniProtKB-UniRule"/>
</dbReference>
<dbReference type="NCBIfam" id="NF000594">
    <property type="entry name" value="PRK00015.1-1"/>
    <property type="match status" value="1"/>
</dbReference>
<dbReference type="CDD" id="cd07182">
    <property type="entry name" value="RNase_HII_bacteria_HII_like"/>
    <property type="match status" value="1"/>
</dbReference>
<evidence type="ECO:0000256" key="6">
    <source>
        <dbReference type="ARBA" id="ARBA00012180"/>
    </source>
</evidence>
<evidence type="ECO:0000256" key="13">
    <source>
        <dbReference type="ARBA" id="ARBA00023211"/>
    </source>
</evidence>
<feature type="domain" description="RNase H type-2" evidence="17">
    <location>
        <begin position="61"/>
        <end position="251"/>
    </location>
</feature>
<evidence type="ECO:0000256" key="10">
    <source>
        <dbReference type="ARBA" id="ARBA00022723"/>
    </source>
</evidence>
<evidence type="ECO:0000256" key="7">
    <source>
        <dbReference type="ARBA" id="ARBA00019179"/>
    </source>
</evidence>
<proteinExistence type="inferred from homology"/>
<evidence type="ECO:0000256" key="8">
    <source>
        <dbReference type="ARBA" id="ARBA00022490"/>
    </source>
</evidence>
<comment type="subcellular location">
    <subcellularLocation>
        <location evidence="4 14">Cytoplasm</location>
    </subcellularLocation>
</comment>
<evidence type="ECO:0000256" key="16">
    <source>
        <dbReference type="RuleBase" id="RU003515"/>
    </source>
</evidence>
<dbReference type="PATRIC" id="fig|1497955.3.peg.1466"/>
<evidence type="ECO:0000313" key="19">
    <source>
        <dbReference type="Proteomes" id="UP000070080"/>
    </source>
</evidence>
<comment type="catalytic activity">
    <reaction evidence="1 14 15 16">
        <text>Endonucleolytic cleavage to 5'-phosphomonoester.</text>
        <dbReference type="EC" id="3.1.26.4"/>
    </reaction>
</comment>
<keyword evidence="10 14" id="KW-0479">Metal-binding</keyword>
<dbReference type="Proteomes" id="UP000070080">
    <property type="component" value="Unassembled WGS sequence"/>
</dbReference>
<evidence type="ECO:0000256" key="3">
    <source>
        <dbReference type="ARBA" id="ARBA00004065"/>
    </source>
</evidence>
<comment type="caution">
    <text evidence="18">The sequence shown here is derived from an EMBL/GenBank/DDBJ whole genome shotgun (WGS) entry which is preliminary data.</text>
</comment>
<keyword evidence="9 14" id="KW-0540">Nuclease</keyword>
<dbReference type="Gene3D" id="3.30.420.10">
    <property type="entry name" value="Ribonuclease H-like superfamily/Ribonuclease H"/>
    <property type="match status" value="1"/>
</dbReference>